<dbReference type="KEGG" id="vg:32877905"/>
<sequence>MSQEEIQDIRYMCKQLERIAGYTICFETDDKIWIDQKDLDWLADDEADSYAIKLRKIAKFNIDFKGGYYYFLKS</sequence>
<keyword evidence="2" id="KW-1185">Reference proteome</keyword>
<accession>A0A1X9SKD3</accession>
<evidence type="ECO:0000313" key="2">
    <source>
        <dbReference type="Proteomes" id="UP000203002"/>
    </source>
</evidence>
<evidence type="ECO:0000313" key="1">
    <source>
        <dbReference type="EMBL" id="ARQ96679.1"/>
    </source>
</evidence>
<name>A0A1X9SKD3_9VIRU</name>
<organism evidence="1 2">
    <name type="scientific">Sulfolobus islandicus rod-shaped virus 5</name>
    <dbReference type="NCBI Taxonomy" id="1983548"/>
    <lineage>
        <taxon>Viruses</taxon>
        <taxon>Adnaviria</taxon>
        <taxon>Zilligvirae</taxon>
        <taxon>Taleaviricota</taxon>
        <taxon>Tokiviricetes</taxon>
        <taxon>Ligamenvirales</taxon>
        <taxon>Rudiviridae</taxon>
        <taxon>Usarudivirus</taxon>
        <taxon>Usarudivirus nymphense</taxon>
        <taxon>Usarudivirus SIRV5</taxon>
    </lineage>
</organism>
<dbReference type="RefSeq" id="YP_009362667.1">
    <property type="nucleotide sequence ID" value="NC_034621.1"/>
</dbReference>
<dbReference type="EMBL" id="KY744233">
    <property type="protein sequence ID" value="ARQ96679.1"/>
    <property type="molecule type" value="Genomic_DNA"/>
</dbReference>
<proteinExistence type="predicted"/>
<dbReference type="Proteomes" id="UP000203002">
    <property type="component" value="Segment"/>
</dbReference>
<reference evidence="1 2" key="1">
    <citation type="journal article" date="2017" name="Viruses">
        <title>Differentiation and structure in Sulfolobus islandicus rod-shaped virus populations.</title>
        <authorList>
            <person name="Bautista M.A."/>
            <person name="Black J.A."/>
            <person name="Youngblut N.D."/>
            <person name="Whitaker R.J."/>
        </authorList>
    </citation>
    <scope>NUCLEOTIDE SEQUENCE [LARGE SCALE GENOMIC DNA]</scope>
</reference>
<protein>
    <submittedName>
        <fullName evidence="1">Uncharacterized protein</fullName>
    </submittedName>
</protein>
<dbReference type="GeneID" id="32877905"/>